<keyword evidence="2" id="KW-1133">Transmembrane helix</keyword>
<reference evidence="4 5" key="1">
    <citation type="submission" date="2018-07" db="EMBL/GenBank/DDBJ databases">
        <title>Anaerosacharophilus polymeroproducens gen. nov. sp. nov., an anaerobic bacterium isolated from salt field.</title>
        <authorList>
            <person name="Kim W."/>
            <person name="Yang S.-H."/>
            <person name="Oh J."/>
            <person name="Lee J.-H."/>
            <person name="Kwon K.K."/>
        </authorList>
    </citation>
    <scope>NUCLEOTIDE SEQUENCE [LARGE SCALE GENOMIC DNA]</scope>
    <source>
        <strain evidence="4 5">MCWD5</strain>
    </source>
</reference>
<dbReference type="NCBIfam" id="TIGR03063">
    <property type="entry name" value="srtB_target"/>
    <property type="match status" value="1"/>
</dbReference>
<dbReference type="InterPro" id="IPR017502">
    <property type="entry name" value="Sortase_SrtB_target"/>
</dbReference>
<dbReference type="Proteomes" id="UP000255036">
    <property type="component" value="Unassembled WGS sequence"/>
</dbReference>
<evidence type="ECO:0000313" key="4">
    <source>
        <dbReference type="EMBL" id="RDU25160.1"/>
    </source>
</evidence>
<keyword evidence="2" id="KW-0812">Transmembrane</keyword>
<keyword evidence="3" id="KW-0732">Signal</keyword>
<dbReference type="OrthoDB" id="1861853at2"/>
<dbReference type="RefSeq" id="WP_115480241.1">
    <property type="nucleotide sequence ID" value="NZ_QRCT01000006.1"/>
</dbReference>
<evidence type="ECO:0000256" key="3">
    <source>
        <dbReference type="SAM" id="SignalP"/>
    </source>
</evidence>
<comment type="caution">
    <text evidence="4">The sequence shown here is derived from an EMBL/GenBank/DDBJ whole genome shotgun (WGS) entry which is preliminary data.</text>
</comment>
<evidence type="ECO:0000256" key="2">
    <source>
        <dbReference type="SAM" id="Phobius"/>
    </source>
</evidence>
<accession>A0A371B0A3</accession>
<sequence length="256" mass="28025">MKKRFIRQIKFIILCGVLLFANIMTVFAAGDSEVLYDGETKKIVTPLGDDLFLNFKSLMPGDETQQVIKISNNFSKTVVMNLRAENADSNKFASKEEEALSKEILELLELELVVKDSRGGEKVIYTGLASGPKAAEGVSGIQLGSFKKGYDGQITAKLKVPETLGNKYAGKEAKVKWIFSSSETKVEKHTEQTPDSSNETPSKDTTNTNKKPKVLSYAEGKLKTGDVAQIGLFVILAAVSGITGCMVLKKRKKTNY</sequence>
<feature type="region of interest" description="Disordered" evidence="1">
    <location>
        <begin position="186"/>
        <end position="211"/>
    </location>
</feature>
<protein>
    <submittedName>
        <fullName evidence="4">Sortase B protein-sorting domain-containing protein</fullName>
    </submittedName>
</protein>
<feature type="signal peptide" evidence="3">
    <location>
        <begin position="1"/>
        <end position="28"/>
    </location>
</feature>
<organism evidence="4 5">
    <name type="scientific">Anaerosacchariphilus polymeriproducens</name>
    <dbReference type="NCBI Taxonomy" id="1812858"/>
    <lineage>
        <taxon>Bacteria</taxon>
        <taxon>Bacillati</taxon>
        <taxon>Bacillota</taxon>
        <taxon>Clostridia</taxon>
        <taxon>Lachnospirales</taxon>
        <taxon>Lachnospiraceae</taxon>
        <taxon>Anaerosacchariphilus</taxon>
    </lineage>
</organism>
<name>A0A371B0A3_9FIRM</name>
<proteinExistence type="predicted"/>
<dbReference type="EMBL" id="QRCT01000006">
    <property type="protein sequence ID" value="RDU25160.1"/>
    <property type="molecule type" value="Genomic_DNA"/>
</dbReference>
<dbReference type="AlphaFoldDB" id="A0A371B0A3"/>
<feature type="chain" id="PRO_5016870195" evidence="3">
    <location>
        <begin position="29"/>
        <end position="256"/>
    </location>
</feature>
<keyword evidence="2" id="KW-0472">Membrane</keyword>
<evidence type="ECO:0000256" key="1">
    <source>
        <dbReference type="SAM" id="MobiDB-lite"/>
    </source>
</evidence>
<evidence type="ECO:0000313" key="5">
    <source>
        <dbReference type="Proteomes" id="UP000255036"/>
    </source>
</evidence>
<keyword evidence="5" id="KW-1185">Reference proteome</keyword>
<feature type="transmembrane region" description="Helical" evidence="2">
    <location>
        <begin position="230"/>
        <end position="248"/>
    </location>
</feature>
<gene>
    <name evidence="4" type="ORF">DWV06_00595</name>
</gene>
<feature type="compositionally biased region" description="Polar residues" evidence="1">
    <location>
        <begin position="193"/>
        <end position="209"/>
    </location>
</feature>